<evidence type="ECO:0000313" key="6">
    <source>
        <dbReference type="EMBL" id="KAF2715418.1"/>
    </source>
</evidence>
<dbReference type="PANTHER" id="PTHR46972">
    <property type="entry name" value="MONOOXYGENASE ASQM-RELATED"/>
    <property type="match status" value="1"/>
</dbReference>
<evidence type="ECO:0000256" key="4">
    <source>
        <dbReference type="ARBA" id="ARBA00023033"/>
    </source>
</evidence>
<dbReference type="Gene3D" id="3.50.50.60">
    <property type="entry name" value="FAD/NAD(P)-binding domain"/>
    <property type="match status" value="2"/>
</dbReference>
<feature type="domain" description="FAD-binding" evidence="5">
    <location>
        <begin position="150"/>
        <end position="275"/>
    </location>
</feature>
<name>A0A6G1KRF5_9PLEO</name>
<keyword evidence="2" id="KW-0274">FAD</keyword>
<accession>A0A6G1KRF5</accession>
<evidence type="ECO:0000259" key="5">
    <source>
        <dbReference type="Pfam" id="PF01494"/>
    </source>
</evidence>
<keyword evidence="4" id="KW-0503">Monooxygenase</keyword>
<gene>
    <name evidence="6" type="ORF">K504DRAFT_497292</name>
</gene>
<dbReference type="OrthoDB" id="655030at2759"/>
<dbReference type="GO" id="GO:0004497">
    <property type="term" value="F:monooxygenase activity"/>
    <property type="evidence" value="ECO:0007669"/>
    <property type="project" value="UniProtKB-KW"/>
</dbReference>
<evidence type="ECO:0000313" key="7">
    <source>
        <dbReference type="Proteomes" id="UP000799428"/>
    </source>
</evidence>
<keyword evidence="7" id="KW-1185">Reference proteome</keyword>
<dbReference type="GO" id="GO:0071949">
    <property type="term" value="F:FAD binding"/>
    <property type="evidence" value="ECO:0007669"/>
    <property type="project" value="InterPro"/>
</dbReference>
<dbReference type="InterPro" id="IPR036188">
    <property type="entry name" value="FAD/NAD-bd_sf"/>
</dbReference>
<dbReference type="InterPro" id="IPR002938">
    <property type="entry name" value="FAD-bd"/>
</dbReference>
<dbReference type="SUPFAM" id="SSF51905">
    <property type="entry name" value="FAD/NAD(P)-binding domain"/>
    <property type="match status" value="1"/>
</dbReference>
<reference evidence="6" key="1">
    <citation type="journal article" date="2020" name="Stud. Mycol.">
        <title>101 Dothideomycetes genomes: a test case for predicting lifestyles and emergence of pathogens.</title>
        <authorList>
            <person name="Haridas S."/>
            <person name="Albert R."/>
            <person name="Binder M."/>
            <person name="Bloem J."/>
            <person name="Labutti K."/>
            <person name="Salamov A."/>
            <person name="Andreopoulos B."/>
            <person name="Baker S."/>
            <person name="Barry K."/>
            <person name="Bills G."/>
            <person name="Bluhm B."/>
            <person name="Cannon C."/>
            <person name="Castanera R."/>
            <person name="Culley D."/>
            <person name="Daum C."/>
            <person name="Ezra D."/>
            <person name="Gonzalez J."/>
            <person name="Henrissat B."/>
            <person name="Kuo A."/>
            <person name="Liang C."/>
            <person name="Lipzen A."/>
            <person name="Lutzoni F."/>
            <person name="Magnuson J."/>
            <person name="Mondo S."/>
            <person name="Nolan M."/>
            <person name="Ohm R."/>
            <person name="Pangilinan J."/>
            <person name="Park H.-J."/>
            <person name="Ramirez L."/>
            <person name="Alfaro M."/>
            <person name="Sun H."/>
            <person name="Tritt A."/>
            <person name="Yoshinaga Y."/>
            <person name="Zwiers L.-H."/>
            <person name="Turgeon B."/>
            <person name="Goodwin S."/>
            <person name="Spatafora J."/>
            <person name="Crous P."/>
            <person name="Grigoriev I."/>
        </authorList>
    </citation>
    <scope>NUCLEOTIDE SEQUENCE</scope>
    <source>
        <strain evidence="6">CBS 279.74</strain>
    </source>
</reference>
<organism evidence="6 7">
    <name type="scientific">Pleomassaria siparia CBS 279.74</name>
    <dbReference type="NCBI Taxonomy" id="1314801"/>
    <lineage>
        <taxon>Eukaryota</taxon>
        <taxon>Fungi</taxon>
        <taxon>Dikarya</taxon>
        <taxon>Ascomycota</taxon>
        <taxon>Pezizomycotina</taxon>
        <taxon>Dothideomycetes</taxon>
        <taxon>Pleosporomycetidae</taxon>
        <taxon>Pleosporales</taxon>
        <taxon>Pleomassariaceae</taxon>
        <taxon>Pleomassaria</taxon>
    </lineage>
</organism>
<evidence type="ECO:0000256" key="2">
    <source>
        <dbReference type="ARBA" id="ARBA00022827"/>
    </source>
</evidence>
<proteinExistence type="predicted"/>
<dbReference type="Proteomes" id="UP000799428">
    <property type="component" value="Unassembled WGS sequence"/>
</dbReference>
<dbReference type="AlphaFoldDB" id="A0A6G1KRF5"/>
<protein>
    <submittedName>
        <fullName evidence="6">FAD/NAD(P)-binding domain-containing protein</fullName>
    </submittedName>
</protein>
<dbReference type="PANTHER" id="PTHR46972:SF1">
    <property type="entry name" value="FAD DEPENDENT OXIDOREDUCTASE DOMAIN-CONTAINING PROTEIN"/>
    <property type="match status" value="1"/>
</dbReference>
<evidence type="ECO:0000256" key="3">
    <source>
        <dbReference type="ARBA" id="ARBA00023002"/>
    </source>
</evidence>
<keyword evidence="3" id="KW-0560">Oxidoreductase</keyword>
<keyword evidence="1" id="KW-0285">Flavoprotein</keyword>
<dbReference type="Pfam" id="PF01494">
    <property type="entry name" value="FAD_binding_3"/>
    <property type="match status" value="1"/>
</dbReference>
<dbReference type="EMBL" id="MU005764">
    <property type="protein sequence ID" value="KAF2715418.1"/>
    <property type="molecule type" value="Genomic_DNA"/>
</dbReference>
<evidence type="ECO:0000256" key="1">
    <source>
        <dbReference type="ARBA" id="ARBA00022630"/>
    </source>
</evidence>
<sequence>MSSFLVFFGLNINSEIHSQNTTGPGGCMLARLLSQHSIPSTVFEAEVSINYRTQGGTLDLRTSTGLAAIKEANLFSEFKKRARYEDESLLVCDKHQTTWMRSKPPKKGSKSKRAFEAPEIDRVQLRNMLMESLPEGCSVTGQQLGDGSISVSFSGIKDEDYIKNCGFDPGDLQSARKAVLGELHDWTPELVNLVESADVESMVWMNYYMLPVGFTWEHKQGVTLLGDAAHLMTPFAGIGVNTAFYDAMLLTHAIVDSENTQKPDKLDSNVIEYERKMWAFAKAGQEKTLGSMTDMFFTPGAPRTSIERWLLRHVKSEIPRWSHPIVTALVYTGYFFYKLLFV</sequence>